<proteinExistence type="predicted"/>
<comment type="caution">
    <text evidence="2">The sequence shown here is derived from an EMBL/GenBank/DDBJ whole genome shotgun (WGS) entry which is preliminary data.</text>
</comment>
<dbReference type="Proteomes" id="UP000187209">
    <property type="component" value="Unassembled WGS sequence"/>
</dbReference>
<evidence type="ECO:0000313" key="3">
    <source>
        <dbReference type="Proteomes" id="UP000187209"/>
    </source>
</evidence>
<keyword evidence="3" id="KW-1185">Reference proteome</keyword>
<dbReference type="EMBL" id="MPUH01000032">
    <property type="protein sequence ID" value="OMJ94053.1"/>
    <property type="molecule type" value="Genomic_DNA"/>
</dbReference>
<gene>
    <name evidence="2" type="ORF">SteCoe_2823</name>
</gene>
<feature type="compositionally biased region" description="Basic residues" evidence="1">
    <location>
        <begin position="22"/>
        <end position="40"/>
    </location>
</feature>
<reference evidence="2 3" key="1">
    <citation type="submission" date="2016-11" db="EMBL/GenBank/DDBJ databases">
        <title>The macronuclear genome of Stentor coeruleus: a giant cell with tiny introns.</title>
        <authorList>
            <person name="Slabodnick M."/>
            <person name="Ruby J.G."/>
            <person name="Reiff S.B."/>
            <person name="Swart E.C."/>
            <person name="Gosai S."/>
            <person name="Prabakaran S."/>
            <person name="Witkowska E."/>
            <person name="Larue G.E."/>
            <person name="Fisher S."/>
            <person name="Freeman R.M."/>
            <person name="Gunawardena J."/>
            <person name="Chu W."/>
            <person name="Stover N.A."/>
            <person name="Gregory B.D."/>
            <person name="Nowacki M."/>
            <person name="Derisi J."/>
            <person name="Roy S.W."/>
            <person name="Marshall W.F."/>
            <person name="Sood P."/>
        </authorList>
    </citation>
    <scope>NUCLEOTIDE SEQUENCE [LARGE SCALE GENOMIC DNA]</scope>
    <source>
        <strain evidence="2">WM001</strain>
    </source>
</reference>
<organism evidence="2 3">
    <name type="scientific">Stentor coeruleus</name>
    <dbReference type="NCBI Taxonomy" id="5963"/>
    <lineage>
        <taxon>Eukaryota</taxon>
        <taxon>Sar</taxon>
        <taxon>Alveolata</taxon>
        <taxon>Ciliophora</taxon>
        <taxon>Postciliodesmatophora</taxon>
        <taxon>Heterotrichea</taxon>
        <taxon>Heterotrichida</taxon>
        <taxon>Stentoridae</taxon>
        <taxon>Stentor</taxon>
    </lineage>
</organism>
<evidence type="ECO:0000256" key="1">
    <source>
        <dbReference type="SAM" id="MobiDB-lite"/>
    </source>
</evidence>
<accession>A0A1R2CYJ8</accession>
<evidence type="ECO:0000313" key="2">
    <source>
        <dbReference type="EMBL" id="OMJ94053.1"/>
    </source>
</evidence>
<sequence>MDIDKPSEITDFGIINLTPCGRIKKPRVNSKKHSRLKKPTKSPSKAESTSQETQTSSQSPTKKRTKSNKENIPIKTKSPEKLTKEIPFEFSEKTIQQMISGKHSGKSPKKTSATVNKIEKKFNNQVFGCKLLRNFSHWPNGFETKLVVNAFESPKRPVQAQISFTPDIENRKKPRRTPINVEKIRKIPISDITNYCKRVSLFNTNQNVTKSTQEKTATLIEPVKKEDSSIILQMSPIKTIEDSPMEFPDVSFFSPKQVIHVGSPEKQDFETSLENSKQQFGTYILLTPENINEKKQKIPNKIVKKENEAVGIKENALSMSSSSDQDIISDISLSEYSASVNSNACKMKVSFVEKEMQTESKFVEIFNILKDAKVMIGLKSLGKITEIMTELTT</sequence>
<feature type="region of interest" description="Disordered" evidence="1">
    <location>
        <begin position="19"/>
        <end position="83"/>
    </location>
</feature>
<protein>
    <submittedName>
        <fullName evidence="2">Uncharacterized protein</fullName>
    </submittedName>
</protein>
<feature type="compositionally biased region" description="Low complexity" evidence="1">
    <location>
        <begin position="45"/>
        <end position="60"/>
    </location>
</feature>
<dbReference type="AlphaFoldDB" id="A0A1R2CYJ8"/>
<name>A0A1R2CYJ8_9CILI</name>